<dbReference type="Gene3D" id="2.40.330.10">
    <property type="entry name" value="DNA-binding pseudobarrel domain"/>
    <property type="match status" value="1"/>
</dbReference>
<name>A0A175YPD7_DAUCS</name>
<organism evidence="7">
    <name type="scientific">Daucus carota subsp. sativus</name>
    <name type="common">Carrot</name>
    <dbReference type="NCBI Taxonomy" id="79200"/>
    <lineage>
        <taxon>Eukaryota</taxon>
        <taxon>Viridiplantae</taxon>
        <taxon>Streptophyta</taxon>
        <taxon>Embryophyta</taxon>
        <taxon>Tracheophyta</taxon>
        <taxon>Spermatophyta</taxon>
        <taxon>Magnoliopsida</taxon>
        <taxon>eudicotyledons</taxon>
        <taxon>Gunneridae</taxon>
        <taxon>Pentapetalae</taxon>
        <taxon>asterids</taxon>
        <taxon>campanulids</taxon>
        <taxon>Apiales</taxon>
        <taxon>Apiaceae</taxon>
        <taxon>Apioideae</taxon>
        <taxon>Scandiceae</taxon>
        <taxon>Daucinae</taxon>
        <taxon>Daucus</taxon>
        <taxon>Daucus sect. Daucus</taxon>
    </lineage>
</organism>
<gene>
    <name evidence="7" type="ORF">DCAR_027577</name>
    <name evidence="8" type="ORF">DCAR_0831927</name>
</gene>
<sequence length="318" mass="36732">MEPEMRYPVDFLKALIFFPKGSLPQKLFLPRGFVDRFGGLLPEIVNIKTMDEQRFSIKFSAEDGCFFDMHALLSKLLPKECQFFYFKYLGGPNFEVFLLDVKYDLHGISGIASPFQCMFIRIYPNLSSKWEPLRLSEEFISKYGSQIPREIRFQVSDGSFLGGIYDKGDGTITGLQPVYKFYNLSFFEPLVFTYLGVDLFVVNAFGKDCMPKNVNSDSGDFFEVELKPSHLLEYDFGVTIPAKFKSLLSKIDCNGFIKIKHGNDSWNVLLKKRPNRVELHTGWTLLWKSLRLLPGDICVFRRAGSNFKFNCEVYRHHV</sequence>
<dbReference type="AlphaFoldDB" id="A0A175YPD7"/>
<dbReference type="Pfam" id="PF02362">
    <property type="entry name" value="B3"/>
    <property type="match status" value="1"/>
</dbReference>
<evidence type="ECO:0000313" key="7">
    <source>
        <dbReference type="EMBL" id="KZM85001.1"/>
    </source>
</evidence>
<keyword evidence="5" id="KW-0539">Nucleus</keyword>
<dbReference type="InterPro" id="IPR015300">
    <property type="entry name" value="DNA-bd_pseudobarrel_sf"/>
</dbReference>
<feature type="domain" description="TF-B3" evidence="6">
    <location>
        <begin position="222"/>
        <end position="312"/>
    </location>
</feature>
<evidence type="ECO:0000256" key="1">
    <source>
        <dbReference type="ARBA" id="ARBA00004123"/>
    </source>
</evidence>
<keyword evidence="2" id="KW-0805">Transcription regulation</keyword>
<dbReference type="Gramene" id="KZM85001">
    <property type="protein sequence ID" value="KZM85001"/>
    <property type="gene ID" value="DCAR_027577"/>
</dbReference>
<keyword evidence="9" id="KW-1185">Reference proteome</keyword>
<evidence type="ECO:0000256" key="4">
    <source>
        <dbReference type="ARBA" id="ARBA00023163"/>
    </source>
</evidence>
<dbReference type="GO" id="GO:0003677">
    <property type="term" value="F:DNA binding"/>
    <property type="evidence" value="ECO:0007669"/>
    <property type="project" value="UniProtKB-KW"/>
</dbReference>
<accession>A0A175YPD7</accession>
<dbReference type="InterPro" id="IPR003340">
    <property type="entry name" value="B3_DNA-bd"/>
</dbReference>
<dbReference type="EMBL" id="LNRQ01000008">
    <property type="protein sequence ID" value="KZM85001.1"/>
    <property type="molecule type" value="Genomic_DNA"/>
</dbReference>
<dbReference type="SMART" id="SM01019">
    <property type="entry name" value="B3"/>
    <property type="match status" value="1"/>
</dbReference>
<evidence type="ECO:0000256" key="5">
    <source>
        <dbReference type="ARBA" id="ARBA00023242"/>
    </source>
</evidence>
<evidence type="ECO:0000256" key="2">
    <source>
        <dbReference type="ARBA" id="ARBA00023015"/>
    </source>
</evidence>
<proteinExistence type="predicted"/>
<evidence type="ECO:0000259" key="6">
    <source>
        <dbReference type="SMART" id="SM01019"/>
    </source>
</evidence>
<dbReference type="EMBL" id="CP093350">
    <property type="protein sequence ID" value="WOH12423.1"/>
    <property type="molecule type" value="Genomic_DNA"/>
</dbReference>
<evidence type="ECO:0000313" key="9">
    <source>
        <dbReference type="Proteomes" id="UP000077755"/>
    </source>
</evidence>
<dbReference type="GO" id="GO:0005634">
    <property type="term" value="C:nucleus"/>
    <property type="evidence" value="ECO:0007669"/>
    <property type="project" value="UniProtKB-SubCell"/>
</dbReference>
<reference evidence="8" key="2">
    <citation type="submission" date="2022-03" db="EMBL/GenBank/DDBJ databases">
        <title>Draft title - Genomic analysis of global carrot germplasm unveils the trajectory of domestication and the origin of high carotenoid orange carrot.</title>
        <authorList>
            <person name="Iorizzo M."/>
            <person name="Ellison S."/>
            <person name="Senalik D."/>
            <person name="Macko-Podgorni A."/>
            <person name="Grzebelus D."/>
            <person name="Bostan H."/>
            <person name="Rolling W."/>
            <person name="Curaba J."/>
            <person name="Simon P."/>
        </authorList>
    </citation>
    <scope>NUCLEOTIDE SEQUENCE</scope>
    <source>
        <tissue evidence="8">Leaf</tissue>
    </source>
</reference>
<evidence type="ECO:0000256" key="3">
    <source>
        <dbReference type="ARBA" id="ARBA00023125"/>
    </source>
</evidence>
<comment type="subcellular location">
    <subcellularLocation>
        <location evidence="1">Nucleus</location>
    </subcellularLocation>
</comment>
<reference evidence="7" key="1">
    <citation type="journal article" date="2016" name="Nat. Genet.">
        <title>A high-quality carrot genome assembly provides new insights into carotenoid accumulation and asterid genome evolution.</title>
        <authorList>
            <person name="Iorizzo M."/>
            <person name="Ellison S."/>
            <person name="Senalik D."/>
            <person name="Zeng P."/>
            <person name="Satapoomin P."/>
            <person name="Huang J."/>
            <person name="Bowman M."/>
            <person name="Iovene M."/>
            <person name="Sanseverino W."/>
            <person name="Cavagnaro P."/>
            <person name="Yildiz M."/>
            <person name="Macko-Podgorni A."/>
            <person name="Moranska E."/>
            <person name="Grzebelus E."/>
            <person name="Grzebelus D."/>
            <person name="Ashrafi H."/>
            <person name="Zheng Z."/>
            <person name="Cheng S."/>
            <person name="Spooner D."/>
            <person name="Van Deynze A."/>
            <person name="Simon P."/>
        </authorList>
    </citation>
    <scope>NUCLEOTIDE SEQUENCE [LARGE SCALE GENOMIC DNA]</scope>
    <source>
        <tissue evidence="7">Leaf</tissue>
    </source>
</reference>
<dbReference type="Proteomes" id="UP000077755">
    <property type="component" value="Chromosome 8"/>
</dbReference>
<protein>
    <recommendedName>
        <fullName evidence="6">TF-B3 domain-containing protein</fullName>
    </recommendedName>
</protein>
<keyword evidence="4" id="KW-0804">Transcription</keyword>
<evidence type="ECO:0000313" key="8">
    <source>
        <dbReference type="EMBL" id="WOH12423.1"/>
    </source>
</evidence>
<dbReference type="CDD" id="cd10017">
    <property type="entry name" value="B3_DNA"/>
    <property type="match status" value="1"/>
</dbReference>
<dbReference type="SUPFAM" id="SSF101936">
    <property type="entry name" value="DNA-binding pseudobarrel domain"/>
    <property type="match status" value="1"/>
</dbReference>
<keyword evidence="3" id="KW-0238">DNA-binding</keyword>